<dbReference type="EMBL" id="JAHTBI010000183">
    <property type="protein sequence ID" value="MBV6290511.1"/>
    <property type="molecule type" value="Genomic_DNA"/>
</dbReference>
<feature type="non-terminal residue" evidence="1">
    <location>
        <position position="208"/>
    </location>
</feature>
<accession>A0A9Q2XPT1</accession>
<keyword evidence="2" id="KW-1185">Reference proteome</keyword>
<gene>
    <name evidence="1" type="ORF">KUO17_26450</name>
</gene>
<organism evidence="1 2">
    <name type="scientific">Pseudomonas aegrilactucae</name>
    <dbReference type="NCBI Taxonomy" id="2854028"/>
    <lineage>
        <taxon>Bacteria</taxon>
        <taxon>Pseudomonadati</taxon>
        <taxon>Pseudomonadota</taxon>
        <taxon>Gammaproteobacteria</taxon>
        <taxon>Pseudomonadales</taxon>
        <taxon>Pseudomonadaceae</taxon>
        <taxon>Pseudomonas</taxon>
    </lineage>
</organism>
<reference evidence="1" key="1">
    <citation type="journal article" date="2022" name="Int. J. Syst. Evol. Microbiol.">
        <title>Pseudomonas aegrilactucae sp. nov. and Pseudomonas morbosilactucae sp. nov., pathogens causing bacterial rot of lettuce in Japan.</title>
        <authorList>
            <person name="Sawada H."/>
            <person name="Fujikawa T."/>
            <person name="Satou M."/>
        </authorList>
    </citation>
    <scope>NUCLEOTIDE SEQUENCE</scope>
    <source>
        <strain evidence="1">MAFF 301350</strain>
    </source>
</reference>
<proteinExistence type="predicted"/>
<dbReference type="CDD" id="cd20743">
    <property type="entry name" value="FIX_RhsA-like"/>
    <property type="match status" value="1"/>
</dbReference>
<feature type="non-terminal residue" evidence="1">
    <location>
        <position position="1"/>
    </location>
</feature>
<name>A0A9Q2XPT1_9PSED</name>
<reference evidence="1" key="2">
    <citation type="journal article" date="2023" name="Plant Pathol.">
        <title>Dismantling and reorganizing Pseudomonas marginalis sensu#lato.</title>
        <authorList>
            <person name="Sawada H."/>
            <person name="Fujikawa T."/>
            <person name="Satou M."/>
        </authorList>
    </citation>
    <scope>NUCLEOTIDE SEQUENCE</scope>
    <source>
        <strain evidence="1">MAFF 301350</strain>
    </source>
</reference>
<evidence type="ECO:0000313" key="2">
    <source>
        <dbReference type="Proteomes" id="UP001106592"/>
    </source>
</evidence>
<dbReference type="Proteomes" id="UP001106592">
    <property type="component" value="Unassembled WGS sequence"/>
</dbReference>
<sequence length="208" mass="22237">WLRDISDDMITLERLQNFAGCVPVIGNIMALVDALSDIITLSESAEVDSLVWVSLGINLIGVIPAPPNMAAARMTLRPMLALARQHGKKTLGDALIAVAVGHLNASIVGTIDDFLDQTEGKLTELLEACGTFCEDMLNDLANGLEAMVNGTLDAQGELDNAELELSKWWHDPESTTSNFLSALASTYKAGTKGLANTLAKQFVPDKAK</sequence>
<protein>
    <submittedName>
        <fullName evidence="1">RHS repeat protein</fullName>
    </submittedName>
</protein>
<comment type="caution">
    <text evidence="1">The sequence shown here is derived from an EMBL/GenBank/DDBJ whole genome shotgun (WGS) entry which is preliminary data.</text>
</comment>
<evidence type="ECO:0000313" key="1">
    <source>
        <dbReference type="EMBL" id="MBV6290511.1"/>
    </source>
</evidence>
<dbReference type="AlphaFoldDB" id="A0A9Q2XPT1"/>